<dbReference type="Pfam" id="PF06744">
    <property type="entry name" value="IcmF_C"/>
    <property type="match status" value="1"/>
</dbReference>
<evidence type="ECO:0000259" key="5">
    <source>
        <dbReference type="Pfam" id="PF14331"/>
    </source>
</evidence>
<evidence type="ECO:0000313" key="6">
    <source>
        <dbReference type="EMBL" id="TBW36593.1"/>
    </source>
</evidence>
<feature type="compositionally biased region" description="Basic and acidic residues" evidence="1">
    <location>
        <begin position="815"/>
        <end position="830"/>
    </location>
</feature>
<keyword evidence="2" id="KW-0812">Transmembrane</keyword>
<dbReference type="PANTHER" id="PTHR36153">
    <property type="entry name" value="INNER MEMBRANE PROTEIN-RELATED"/>
    <property type="match status" value="1"/>
</dbReference>
<evidence type="ECO:0000259" key="3">
    <source>
        <dbReference type="Pfam" id="PF06744"/>
    </source>
</evidence>
<feature type="domain" description="Type VI secretion system component TssM1 N-terminal" evidence="5">
    <location>
        <begin position="193"/>
        <end position="449"/>
    </location>
</feature>
<proteinExistence type="predicted"/>
<dbReference type="InterPro" id="IPR010623">
    <property type="entry name" value="IcmF_C"/>
</dbReference>
<dbReference type="NCBIfam" id="TIGR03348">
    <property type="entry name" value="VI_IcmF"/>
    <property type="match status" value="1"/>
</dbReference>
<comment type="caution">
    <text evidence="6">The sequence shown here is derived from an EMBL/GenBank/DDBJ whole genome shotgun (WGS) entry which is preliminary data.</text>
</comment>
<feature type="domain" description="IcmF-related" evidence="4">
    <location>
        <begin position="505"/>
        <end position="818"/>
    </location>
</feature>
<dbReference type="Proteomes" id="UP000292781">
    <property type="component" value="Unassembled WGS sequence"/>
</dbReference>
<feature type="transmembrane region" description="Helical" evidence="2">
    <location>
        <begin position="12"/>
        <end position="36"/>
    </location>
</feature>
<dbReference type="RefSeq" id="WP_131310100.1">
    <property type="nucleotide sequence ID" value="NZ_SJFN01000019.1"/>
</dbReference>
<accession>A0A4Q9VNA3</accession>
<dbReference type="SUPFAM" id="SSF52540">
    <property type="entry name" value="P-loop containing nucleoside triphosphate hydrolases"/>
    <property type="match status" value="1"/>
</dbReference>
<dbReference type="InterPro" id="IPR053156">
    <property type="entry name" value="T6SS_TssM-like"/>
</dbReference>
<feature type="transmembrane region" description="Helical" evidence="2">
    <location>
        <begin position="441"/>
        <end position="464"/>
    </location>
</feature>
<feature type="region of interest" description="Disordered" evidence="1">
    <location>
        <begin position="815"/>
        <end position="838"/>
    </location>
</feature>
<protein>
    <submittedName>
        <fullName evidence="6">Type VI secretion system membrane subunit TssM</fullName>
    </submittedName>
</protein>
<dbReference type="InterPro" id="IPR027417">
    <property type="entry name" value="P-loop_NTPase"/>
</dbReference>
<evidence type="ECO:0000256" key="2">
    <source>
        <dbReference type="SAM" id="Phobius"/>
    </source>
</evidence>
<evidence type="ECO:0000259" key="4">
    <source>
        <dbReference type="Pfam" id="PF06761"/>
    </source>
</evidence>
<dbReference type="PANTHER" id="PTHR36153:SF1">
    <property type="entry name" value="TYPE VI SECRETION SYSTEM COMPONENT TSSM1"/>
    <property type="match status" value="1"/>
</dbReference>
<keyword evidence="2" id="KW-1133">Transmembrane helix</keyword>
<dbReference type="Pfam" id="PF06761">
    <property type="entry name" value="IcmF-related"/>
    <property type="match status" value="1"/>
</dbReference>
<dbReference type="EMBL" id="SJFN01000019">
    <property type="protein sequence ID" value="TBW36593.1"/>
    <property type="molecule type" value="Genomic_DNA"/>
</dbReference>
<dbReference type="InterPro" id="IPR025743">
    <property type="entry name" value="TssM1_N"/>
</dbReference>
<dbReference type="InterPro" id="IPR009612">
    <property type="entry name" value="IcmF-rel"/>
</dbReference>
<evidence type="ECO:0000256" key="1">
    <source>
        <dbReference type="SAM" id="MobiDB-lite"/>
    </source>
</evidence>
<dbReference type="Pfam" id="PF14331">
    <property type="entry name" value="IcmF-related_N"/>
    <property type="match status" value="1"/>
</dbReference>
<keyword evidence="7" id="KW-1185">Reference proteome</keyword>
<dbReference type="InterPro" id="IPR017731">
    <property type="entry name" value="TssM1-like"/>
</dbReference>
<sequence>MGRLLTLNMTAILGGVMAVAAVIWYAGPLLALAGWYPFESPIVRGIGVAFWGAIALGWSIYYLVGRLKQVRALSSGITGGSGGSGATAAADDPGDKDVLDDRMKDALATLKTSSSGKGDYLYDLPWYVIIGPPGSGKTTALVNSGLNFPLARGQSPAAIAGVGGTRYCDWWFTEDAVLIDTAGRYTTQDSNAQADHKSWSSFLDLLKKNRPRQPINGVIVAISIQDIITLEQAEVEAHANAVRARLAELHDRLKIDFPVYVIFTKMDLVAGFIEYFGHYGEFQRRSVWGCTFEPATRKTENLVAKAPAEIDALAERLTDHLPDRLQEEPYPAARLRSFGFPAQFATLKQPIYDFLSRIFEPTRYQSNATLRGFYFASGTQQGTPIDRIIGTLAKSFGAENLGEGLMSGAGKSYFLADLISKVIIGEAAWVTTDRKAVRRQLFLKIAVYSLLGLVSIASVAAWTWSYGRNDRLIADTRHVVADYRTQGGPLLTQEVIDERRFERVLPLLEQIRRMPVGYEFRDADTPIGETFGLAQRPRLTAAGVTSYRAALERFLRPRLLFRLEEVIDKARAESVRSDRSNLYEAFKVYLMLGRQGPMEKGFVVDWFRQDWARDLYPGPEKDGMRKALEEHLSSLLDLDSGTGLIVPLNGPMVADVQQILVRMNVAERAYQILRTKARSGKLRDWQLGRVGTDMATVFDTTDGKGVDSVVIPAFYTYEGFYQGLIDRLPSIADQLERDRWVLGEAGKQNVVANQFDSLADDILAMYSKDFITTWDQALARLKIKPLTTDRPRFLTLAAISAASSPLKQIFDEVKTQTQLSRERKAPEQKDAAGNPIPAKPAVVFQGSASAGKAIEDHFKPYYLMVDGAPGSRPVDQLVGTMNDIYQGLVGAATESGASGQISAATRTSIGTMRASANRFPGPFDKLLRSSSDEFEGNVATSIVSDLQKALAENVTGVCRTAITGRYPFVKGSDKEVPLADFSKIFAPGGVMDKFFTQNLAPFVDTSKPDWVWRRDNKVGSMLSQPTLREFQRAQMIKDAFFSGGGTQAGFAVAVQPMTVTPTGTTVKLDINGTQIASPQVPPVPVFGTAPVGPPPVVPPTPVQWPGPIGLGRVTMTAISDGTGTSFPLLEKGGSWALFRVLDGARVSKKGAGVQVGISASGREFVYDMNVNSLVNPLTMPALREFNCPATLQ</sequence>
<feature type="transmembrane region" description="Helical" evidence="2">
    <location>
        <begin position="42"/>
        <end position="64"/>
    </location>
</feature>
<dbReference type="OrthoDB" id="9758229at2"/>
<dbReference type="AlphaFoldDB" id="A0A4Q9VNA3"/>
<name>A0A4Q9VNA3_9HYPH</name>
<reference evidence="6 7" key="1">
    <citation type="submission" date="2019-02" db="EMBL/GenBank/DDBJ databases">
        <title>Siculibacillus lacustris gen. nov., sp. nov., a new rosette-forming bacterium isolated from a freshwater crater lake (Lake St. Ana, Romania).</title>
        <authorList>
            <person name="Felfoldi T."/>
            <person name="Marton Z."/>
            <person name="Szabo A."/>
            <person name="Mentes A."/>
            <person name="Boka K."/>
            <person name="Marialigeti K."/>
            <person name="Mathe I."/>
            <person name="Koncz M."/>
            <person name="Schumann P."/>
            <person name="Toth E."/>
        </authorList>
    </citation>
    <scope>NUCLEOTIDE SEQUENCE [LARGE SCALE GENOMIC DNA]</scope>
    <source>
        <strain evidence="6 7">SA-279</strain>
    </source>
</reference>
<organism evidence="6 7">
    <name type="scientific">Siculibacillus lacustris</name>
    <dbReference type="NCBI Taxonomy" id="1549641"/>
    <lineage>
        <taxon>Bacteria</taxon>
        <taxon>Pseudomonadati</taxon>
        <taxon>Pseudomonadota</taxon>
        <taxon>Alphaproteobacteria</taxon>
        <taxon>Hyphomicrobiales</taxon>
        <taxon>Ancalomicrobiaceae</taxon>
        <taxon>Siculibacillus</taxon>
    </lineage>
</organism>
<gene>
    <name evidence="6" type="primary">tssM</name>
    <name evidence="6" type="ORF">EYW49_13420</name>
</gene>
<dbReference type="CDD" id="cd00882">
    <property type="entry name" value="Ras_like_GTPase"/>
    <property type="match status" value="1"/>
</dbReference>
<keyword evidence="2" id="KW-0472">Membrane</keyword>
<evidence type="ECO:0000313" key="7">
    <source>
        <dbReference type="Proteomes" id="UP000292781"/>
    </source>
</evidence>
<feature type="domain" description="Type VI secretion system IcmF C-terminal" evidence="3">
    <location>
        <begin position="1053"/>
        <end position="1172"/>
    </location>
</feature>